<proteinExistence type="inferred from homology"/>
<dbReference type="PANTHER" id="PTHR13305">
    <property type="entry name" value="RIBOSOME BIOGENESIS PROTEIN NOP10"/>
    <property type="match status" value="1"/>
</dbReference>
<evidence type="ECO:0000256" key="8">
    <source>
        <dbReference type="ARBA" id="ARBA00032266"/>
    </source>
</evidence>
<dbReference type="Proteomes" id="UP001278500">
    <property type="component" value="Unassembled WGS sequence"/>
</dbReference>
<evidence type="ECO:0000256" key="6">
    <source>
        <dbReference type="ARBA" id="ARBA00030185"/>
    </source>
</evidence>
<sequence>MHLMYVPAKNADGKPLARQYTLKKVLDGQITKSAHPARFSPDDKWSRHRITLRRRFAVLLAQSTDSGSKRDPLTEVKTEFYVNAATRYLFASGLRIVSPTDIVKKEADNNMDKKEADKVKFNAKAAVVSLMLDQHIAKQEDNFDKKIKAMLEANHTDEYYLDQYYKMVNNMENEADD</sequence>
<dbReference type="RefSeq" id="XP_062683823.1">
    <property type="nucleotide sequence ID" value="XM_062828685.1"/>
</dbReference>
<dbReference type="GO" id="GO:0030515">
    <property type="term" value="F:snoRNA binding"/>
    <property type="evidence" value="ECO:0007669"/>
    <property type="project" value="InterPro"/>
</dbReference>
<evidence type="ECO:0000256" key="7">
    <source>
        <dbReference type="ARBA" id="ARBA00031779"/>
    </source>
</evidence>
<name>A0AAE0MTH9_9PEZI</name>
<accession>A0AAE0MTH9</accession>
<protein>
    <recommendedName>
        <fullName evidence="2">H/ACA ribonucleoprotein complex subunit NOP10</fullName>
    </recommendedName>
    <alternativeName>
        <fullName evidence="6">Nucleolar protein 10</fullName>
    </alternativeName>
    <alternativeName>
        <fullName evidence="7">Nucleolar protein family A member 3</fullName>
    </alternativeName>
    <alternativeName>
        <fullName evidence="8">snoRNP protein NOP10</fullName>
    </alternativeName>
</protein>
<dbReference type="EMBL" id="JAUEPP010000002">
    <property type="protein sequence ID" value="KAK3350528.1"/>
    <property type="molecule type" value="Genomic_DNA"/>
</dbReference>
<evidence type="ECO:0000256" key="4">
    <source>
        <dbReference type="ARBA" id="ARBA00022552"/>
    </source>
</evidence>
<keyword evidence="10" id="KW-1185">Reference proteome</keyword>
<dbReference type="GO" id="GO:0031429">
    <property type="term" value="C:box H/ACA snoRNP complex"/>
    <property type="evidence" value="ECO:0007669"/>
    <property type="project" value="TreeGrafter"/>
</dbReference>
<dbReference type="Gene3D" id="4.10.80.300">
    <property type="match status" value="1"/>
</dbReference>
<gene>
    <name evidence="9" type="ORF">B0H65DRAFT_517904</name>
</gene>
<dbReference type="SUPFAM" id="SSF144210">
    <property type="entry name" value="Nop10-like SnoRNP"/>
    <property type="match status" value="1"/>
</dbReference>
<keyword evidence="4" id="KW-0698">rRNA processing</keyword>
<evidence type="ECO:0000256" key="1">
    <source>
        <dbReference type="ARBA" id="ARBA00009462"/>
    </source>
</evidence>
<dbReference type="GO" id="GO:0031118">
    <property type="term" value="P:rRNA pseudouridine synthesis"/>
    <property type="evidence" value="ECO:0007669"/>
    <property type="project" value="TreeGrafter"/>
</dbReference>
<dbReference type="PANTHER" id="PTHR13305:SF0">
    <property type="entry name" value="H_ACA RIBONUCLEOPROTEIN COMPLEX SUBUNIT 3"/>
    <property type="match status" value="1"/>
</dbReference>
<dbReference type="GeneID" id="87865839"/>
<dbReference type="InterPro" id="IPR036756">
    <property type="entry name" value="H/ACA_rnp_Nop10_sf"/>
</dbReference>
<dbReference type="AlphaFoldDB" id="A0AAE0MTH9"/>
<keyword evidence="5" id="KW-0687">Ribonucleoprotein</keyword>
<evidence type="ECO:0000256" key="3">
    <source>
        <dbReference type="ARBA" id="ARBA00022517"/>
    </source>
</evidence>
<reference evidence="9" key="1">
    <citation type="journal article" date="2023" name="Mol. Phylogenet. Evol.">
        <title>Genome-scale phylogeny and comparative genomics of the fungal order Sordariales.</title>
        <authorList>
            <person name="Hensen N."/>
            <person name="Bonometti L."/>
            <person name="Westerberg I."/>
            <person name="Brannstrom I.O."/>
            <person name="Guillou S."/>
            <person name="Cros-Aarteil S."/>
            <person name="Calhoun S."/>
            <person name="Haridas S."/>
            <person name="Kuo A."/>
            <person name="Mondo S."/>
            <person name="Pangilinan J."/>
            <person name="Riley R."/>
            <person name="LaButti K."/>
            <person name="Andreopoulos B."/>
            <person name="Lipzen A."/>
            <person name="Chen C."/>
            <person name="Yan M."/>
            <person name="Daum C."/>
            <person name="Ng V."/>
            <person name="Clum A."/>
            <person name="Steindorff A."/>
            <person name="Ohm R.A."/>
            <person name="Martin F."/>
            <person name="Silar P."/>
            <person name="Natvig D.O."/>
            <person name="Lalanne C."/>
            <person name="Gautier V."/>
            <person name="Ament-Velasquez S.L."/>
            <person name="Kruys A."/>
            <person name="Hutchinson M.I."/>
            <person name="Powell A.J."/>
            <person name="Barry K."/>
            <person name="Miller A.N."/>
            <person name="Grigoriev I.V."/>
            <person name="Debuchy R."/>
            <person name="Gladieux P."/>
            <person name="Hiltunen Thoren M."/>
            <person name="Johannesson H."/>
        </authorList>
    </citation>
    <scope>NUCLEOTIDE SEQUENCE</scope>
    <source>
        <strain evidence="9">CBS 560.94</strain>
    </source>
</reference>
<organism evidence="9 10">
    <name type="scientific">Neurospora tetraspora</name>
    <dbReference type="NCBI Taxonomy" id="94610"/>
    <lineage>
        <taxon>Eukaryota</taxon>
        <taxon>Fungi</taxon>
        <taxon>Dikarya</taxon>
        <taxon>Ascomycota</taxon>
        <taxon>Pezizomycotina</taxon>
        <taxon>Sordariomycetes</taxon>
        <taxon>Sordariomycetidae</taxon>
        <taxon>Sordariales</taxon>
        <taxon>Sordariaceae</taxon>
        <taxon>Neurospora</taxon>
    </lineage>
</organism>
<keyword evidence="3" id="KW-0690">Ribosome biogenesis</keyword>
<comment type="caution">
    <text evidence="9">The sequence shown here is derived from an EMBL/GenBank/DDBJ whole genome shotgun (WGS) entry which is preliminary data.</text>
</comment>
<dbReference type="GO" id="GO:0031120">
    <property type="term" value="P:snRNA pseudouridine synthesis"/>
    <property type="evidence" value="ECO:0007669"/>
    <property type="project" value="TreeGrafter"/>
</dbReference>
<evidence type="ECO:0000256" key="2">
    <source>
        <dbReference type="ARBA" id="ARBA00021838"/>
    </source>
</evidence>
<comment type="similarity">
    <text evidence="1">Belongs to the NOP10 family.</text>
</comment>
<evidence type="ECO:0000256" key="5">
    <source>
        <dbReference type="ARBA" id="ARBA00023274"/>
    </source>
</evidence>
<evidence type="ECO:0000313" key="9">
    <source>
        <dbReference type="EMBL" id="KAK3350528.1"/>
    </source>
</evidence>
<dbReference type="InterPro" id="IPR007264">
    <property type="entry name" value="H/ACA_rnp_Nop10"/>
</dbReference>
<reference evidence="9" key="2">
    <citation type="submission" date="2023-06" db="EMBL/GenBank/DDBJ databases">
        <authorList>
            <consortium name="Lawrence Berkeley National Laboratory"/>
            <person name="Haridas S."/>
            <person name="Hensen N."/>
            <person name="Bonometti L."/>
            <person name="Westerberg I."/>
            <person name="Brannstrom I.O."/>
            <person name="Guillou S."/>
            <person name="Cros-Aarteil S."/>
            <person name="Calhoun S."/>
            <person name="Kuo A."/>
            <person name="Mondo S."/>
            <person name="Pangilinan J."/>
            <person name="Riley R."/>
            <person name="Labutti K."/>
            <person name="Andreopoulos B."/>
            <person name="Lipzen A."/>
            <person name="Chen C."/>
            <person name="Yanf M."/>
            <person name="Daum C."/>
            <person name="Ng V."/>
            <person name="Clum A."/>
            <person name="Steindorff A."/>
            <person name="Ohm R."/>
            <person name="Martin F."/>
            <person name="Silar P."/>
            <person name="Natvig D."/>
            <person name="Lalanne C."/>
            <person name="Gautier V."/>
            <person name="Ament-Velasquez S.L."/>
            <person name="Kruys A."/>
            <person name="Hutchinson M.I."/>
            <person name="Powell A.J."/>
            <person name="Barry K."/>
            <person name="Miller A.N."/>
            <person name="Grigoriev I.V."/>
            <person name="Debuchy R."/>
            <person name="Gladieux P."/>
            <person name="Thoren M.H."/>
            <person name="Johannesson H."/>
        </authorList>
    </citation>
    <scope>NUCLEOTIDE SEQUENCE</scope>
    <source>
        <strain evidence="9">CBS 560.94</strain>
    </source>
</reference>
<dbReference type="GO" id="GO:0070034">
    <property type="term" value="F:telomerase RNA binding"/>
    <property type="evidence" value="ECO:0007669"/>
    <property type="project" value="TreeGrafter"/>
</dbReference>
<dbReference type="Pfam" id="PF04135">
    <property type="entry name" value="Nop10p"/>
    <property type="match status" value="1"/>
</dbReference>
<dbReference type="GO" id="GO:1904874">
    <property type="term" value="P:positive regulation of telomerase RNA localization to Cajal body"/>
    <property type="evidence" value="ECO:0007669"/>
    <property type="project" value="TreeGrafter"/>
</dbReference>
<evidence type="ECO:0000313" key="10">
    <source>
        <dbReference type="Proteomes" id="UP001278500"/>
    </source>
</evidence>